<dbReference type="Proteomes" id="UP000027361">
    <property type="component" value="Unassembled WGS sequence"/>
</dbReference>
<name>A0A066V859_TILAU</name>
<gene>
    <name evidence="1" type="ORF">K437DRAFT_259686</name>
</gene>
<dbReference type="RefSeq" id="XP_013240460.1">
    <property type="nucleotide sequence ID" value="XM_013385006.1"/>
</dbReference>
<dbReference type="HOGENOM" id="CLU_1046562_0_0_1"/>
<dbReference type="InParanoid" id="A0A066V859"/>
<reference evidence="1 2" key="1">
    <citation type="submission" date="2014-05" db="EMBL/GenBank/DDBJ databases">
        <title>Draft genome sequence of a rare smut relative, Tilletiaria anomala UBC 951.</title>
        <authorList>
            <consortium name="DOE Joint Genome Institute"/>
            <person name="Toome M."/>
            <person name="Kuo A."/>
            <person name="Henrissat B."/>
            <person name="Lipzen A."/>
            <person name="Tritt A."/>
            <person name="Yoshinaga Y."/>
            <person name="Zane M."/>
            <person name="Barry K."/>
            <person name="Grigoriev I.V."/>
            <person name="Spatafora J.W."/>
            <person name="Aimea M.C."/>
        </authorList>
    </citation>
    <scope>NUCLEOTIDE SEQUENCE [LARGE SCALE GENOMIC DNA]</scope>
    <source>
        <strain evidence="1 2">UBC 951</strain>
    </source>
</reference>
<dbReference type="EMBL" id="JMSN01000132">
    <property type="protein sequence ID" value="KDN37676.1"/>
    <property type="molecule type" value="Genomic_DNA"/>
</dbReference>
<sequence>MFFDKLDDLIRIAQTSNTGGKTPVEIRHGQAIVLMVAAIAAFVDPGAIVSFNDGKNKARVSFDHFAFHCYKVGWALAQPRQTGYAYDEITFDLSRILRISTLSLAVHRFIEPLVVHVCRTLSASQWLLSNMLALYSQRPVEMEEWKRILADGFTAQIHQRLWRDRSFQLPNVDNLKLLGPPRPMNGEYRDEGLGGASDRECIGAYRQDVALHLIWKRIIDSELCQPLQLDDGEEELSKKRVEAEAARRDAAAREIYADLEDWALHP</sequence>
<accession>A0A066V859</accession>
<comment type="caution">
    <text evidence="1">The sequence shown here is derived from an EMBL/GenBank/DDBJ whole genome shotgun (WGS) entry which is preliminary data.</text>
</comment>
<dbReference type="AlphaFoldDB" id="A0A066V859"/>
<evidence type="ECO:0000313" key="1">
    <source>
        <dbReference type="EMBL" id="KDN37676.1"/>
    </source>
</evidence>
<organism evidence="1 2">
    <name type="scientific">Tilletiaria anomala (strain ATCC 24038 / CBS 436.72 / UBC 951)</name>
    <dbReference type="NCBI Taxonomy" id="1037660"/>
    <lineage>
        <taxon>Eukaryota</taxon>
        <taxon>Fungi</taxon>
        <taxon>Dikarya</taxon>
        <taxon>Basidiomycota</taxon>
        <taxon>Ustilaginomycotina</taxon>
        <taxon>Exobasidiomycetes</taxon>
        <taxon>Georgefischeriales</taxon>
        <taxon>Tilletiariaceae</taxon>
        <taxon>Tilletiaria</taxon>
    </lineage>
</organism>
<protein>
    <submittedName>
        <fullName evidence="1">Uncharacterized protein</fullName>
    </submittedName>
</protein>
<keyword evidence="2" id="KW-1185">Reference proteome</keyword>
<proteinExistence type="predicted"/>
<dbReference type="GeneID" id="25265345"/>
<evidence type="ECO:0000313" key="2">
    <source>
        <dbReference type="Proteomes" id="UP000027361"/>
    </source>
</evidence>